<name>A0ABQ3EXD9_9ACTN</name>
<accession>A0ABQ3EXD9</accession>
<evidence type="ECO:0000313" key="1">
    <source>
        <dbReference type="EMBL" id="GHB50153.1"/>
    </source>
</evidence>
<gene>
    <name evidence="1" type="ORF">GCM10010347_19580</name>
</gene>
<reference evidence="2" key="1">
    <citation type="journal article" date="2019" name="Int. J. Syst. Evol. Microbiol.">
        <title>The Global Catalogue of Microorganisms (GCM) 10K type strain sequencing project: providing services to taxonomists for standard genome sequencing and annotation.</title>
        <authorList>
            <consortium name="The Broad Institute Genomics Platform"/>
            <consortium name="The Broad Institute Genome Sequencing Center for Infectious Disease"/>
            <person name="Wu L."/>
            <person name="Ma J."/>
        </authorList>
    </citation>
    <scope>NUCLEOTIDE SEQUENCE [LARGE SCALE GENOMIC DNA]</scope>
    <source>
        <strain evidence="2">JCM 4738</strain>
    </source>
</reference>
<protein>
    <submittedName>
        <fullName evidence="1">Uncharacterized protein</fullName>
    </submittedName>
</protein>
<comment type="caution">
    <text evidence="1">The sequence shown here is derived from an EMBL/GenBank/DDBJ whole genome shotgun (WGS) entry which is preliminary data.</text>
</comment>
<organism evidence="1 2">
    <name type="scientific">Streptomyces cirratus</name>
    <dbReference type="NCBI Taxonomy" id="68187"/>
    <lineage>
        <taxon>Bacteria</taxon>
        <taxon>Bacillati</taxon>
        <taxon>Actinomycetota</taxon>
        <taxon>Actinomycetes</taxon>
        <taxon>Kitasatosporales</taxon>
        <taxon>Streptomycetaceae</taxon>
        <taxon>Streptomyces</taxon>
    </lineage>
</organism>
<keyword evidence="2" id="KW-1185">Reference proteome</keyword>
<dbReference type="EMBL" id="BMVP01000003">
    <property type="protein sequence ID" value="GHB50153.1"/>
    <property type="molecule type" value="Genomic_DNA"/>
</dbReference>
<evidence type="ECO:0000313" key="2">
    <source>
        <dbReference type="Proteomes" id="UP000642673"/>
    </source>
</evidence>
<proteinExistence type="predicted"/>
<sequence>MLFGGTGPWEKGFEAGGAPLLLSRWTVKSSYGGETREHSYPWVLPQPVTVWRLTFGVARSA</sequence>
<dbReference type="Proteomes" id="UP000642673">
    <property type="component" value="Unassembled WGS sequence"/>
</dbReference>